<evidence type="ECO:0000313" key="1">
    <source>
        <dbReference type="EMBL" id="RVW19272.1"/>
    </source>
</evidence>
<comment type="caution">
    <text evidence="1">The sequence shown here is derived from an EMBL/GenBank/DDBJ whole genome shotgun (WGS) entry which is preliminary data.</text>
</comment>
<sequence length="190" mass="21304">MEVGRSSVQISRARISTLLWNDPRSGLIGWNNSLTTRALQKTKSGWDLMFKPQSLKEVINLARMRDDQLAGKEGSCGYHLESSDSSSTSHSVALLHLQNPLSFCLGKKCIGREHKVTCIVGMVLINKLEDDHDDTQLHQQPFGKPMETFPVRVANGERLTCQGRYDKVLILSLAFNGLKCWDLWFVTGNS</sequence>
<dbReference type="EMBL" id="QGNW01002498">
    <property type="protein sequence ID" value="RVW19272.1"/>
    <property type="molecule type" value="Genomic_DNA"/>
</dbReference>
<name>A0A438C7Q3_VITVI</name>
<reference evidence="1 2" key="1">
    <citation type="journal article" date="2018" name="PLoS Genet.">
        <title>Population sequencing reveals clonal diversity and ancestral inbreeding in the grapevine cultivar Chardonnay.</title>
        <authorList>
            <person name="Roach M.J."/>
            <person name="Johnson D.L."/>
            <person name="Bohlmann J."/>
            <person name="van Vuuren H.J."/>
            <person name="Jones S.J."/>
            <person name="Pretorius I.S."/>
            <person name="Schmidt S.A."/>
            <person name="Borneman A.R."/>
        </authorList>
    </citation>
    <scope>NUCLEOTIDE SEQUENCE [LARGE SCALE GENOMIC DNA]</scope>
    <source>
        <strain evidence="2">cv. Chardonnay</strain>
        <tissue evidence="1">Leaf</tissue>
    </source>
</reference>
<evidence type="ECO:0000313" key="2">
    <source>
        <dbReference type="Proteomes" id="UP000288805"/>
    </source>
</evidence>
<gene>
    <name evidence="1" type="ORF">CK203_093812</name>
</gene>
<protein>
    <submittedName>
        <fullName evidence="1">Uncharacterized protein</fullName>
    </submittedName>
</protein>
<accession>A0A438C7Q3</accession>
<dbReference type="Proteomes" id="UP000288805">
    <property type="component" value="Unassembled WGS sequence"/>
</dbReference>
<proteinExistence type="predicted"/>
<dbReference type="AlphaFoldDB" id="A0A438C7Q3"/>
<organism evidence="1 2">
    <name type="scientific">Vitis vinifera</name>
    <name type="common">Grape</name>
    <dbReference type="NCBI Taxonomy" id="29760"/>
    <lineage>
        <taxon>Eukaryota</taxon>
        <taxon>Viridiplantae</taxon>
        <taxon>Streptophyta</taxon>
        <taxon>Embryophyta</taxon>
        <taxon>Tracheophyta</taxon>
        <taxon>Spermatophyta</taxon>
        <taxon>Magnoliopsida</taxon>
        <taxon>eudicotyledons</taxon>
        <taxon>Gunneridae</taxon>
        <taxon>Pentapetalae</taxon>
        <taxon>rosids</taxon>
        <taxon>Vitales</taxon>
        <taxon>Vitaceae</taxon>
        <taxon>Viteae</taxon>
        <taxon>Vitis</taxon>
    </lineage>
</organism>